<dbReference type="FunFam" id="1.10.220.10:FF:000001">
    <property type="entry name" value="Annexin"/>
    <property type="match status" value="1"/>
</dbReference>
<keyword evidence="6" id="KW-0472">Membrane</keyword>
<dbReference type="FunFam" id="1.10.220.10:FF:000004">
    <property type="entry name" value="Annexin"/>
    <property type="match status" value="1"/>
</dbReference>
<dbReference type="InterPro" id="IPR018502">
    <property type="entry name" value="Annexin_repeat"/>
</dbReference>
<dbReference type="SUPFAM" id="SSF47874">
    <property type="entry name" value="Annexin"/>
    <property type="match status" value="1"/>
</dbReference>
<dbReference type="PROSITE" id="PS51897">
    <property type="entry name" value="ANNEXIN_2"/>
    <property type="match status" value="4"/>
</dbReference>
<evidence type="ECO:0000256" key="5">
    <source>
        <dbReference type="ARBA" id="ARBA00022990"/>
    </source>
</evidence>
<dbReference type="GO" id="GO:0001786">
    <property type="term" value="F:phosphatidylserine binding"/>
    <property type="evidence" value="ECO:0007669"/>
    <property type="project" value="TreeGrafter"/>
</dbReference>
<dbReference type="PRINTS" id="PR00200">
    <property type="entry name" value="ANNEXINIV"/>
</dbReference>
<dbReference type="GO" id="GO:0005886">
    <property type="term" value="C:plasma membrane"/>
    <property type="evidence" value="ECO:0007669"/>
    <property type="project" value="TreeGrafter"/>
</dbReference>
<dbReference type="GO" id="GO:0005544">
    <property type="term" value="F:calcium-dependent phospholipid binding"/>
    <property type="evidence" value="ECO:0007669"/>
    <property type="project" value="UniProtKB-KW"/>
</dbReference>
<proteinExistence type="inferred from homology"/>
<evidence type="ECO:0000256" key="10">
    <source>
        <dbReference type="ARBA" id="ARBA00024321"/>
    </source>
</evidence>
<sequence length="308" mass="34422">MVVICLIYDQIGNRGTVTEAAGFDPEADVQRLRGAMKGAGTDEAAVIEVLAHRTIAQRQRVKEAYKQAVGKDLAEDLSSELSGNFRSVVLGLLMLAPVYDAYELRNAIKGAGTEEACLIDVLASRSNAEIQTINAFYKKEYEKSLEDDVCGDTSGMFQRVLVSLLTEIYEAGEARWGTDEVKFLTVLCVRNRNHLLRVFEEYQKISGRDIEESIKREMSGSLEDVFLAIVKCIRNKQAFFAERLYKSMKGLGTTDSVLIRIMVARAEIDMLDIKAQFLKMYGKTLYSFIKGDTSGDYRKILLELCGGE</sequence>
<dbReference type="GeneTree" id="ENSGT00940000156575"/>
<dbReference type="Proteomes" id="UP000694389">
    <property type="component" value="Unassembled WGS sequence"/>
</dbReference>
<dbReference type="Ensembl" id="ENSDLAT00005016274.2">
    <property type="protein sequence ID" value="ENSDLAP00005014990.1"/>
    <property type="gene ID" value="ENSDLAG00005006877.2"/>
</dbReference>
<dbReference type="PANTHER" id="PTHR10502:SF28">
    <property type="entry name" value="ANNEXIN A4"/>
    <property type="match status" value="1"/>
</dbReference>
<dbReference type="PRINTS" id="PR00196">
    <property type="entry name" value="ANNEXIN"/>
</dbReference>
<name>A0A8C4EB05_DICLA</name>
<dbReference type="Gene3D" id="1.10.220.10">
    <property type="entry name" value="Annexin"/>
    <property type="match status" value="4"/>
</dbReference>
<keyword evidence="4 11" id="KW-0106">Calcium</keyword>
<dbReference type="GO" id="GO:0042589">
    <property type="term" value="C:zymogen granule membrane"/>
    <property type="evidence" value="ECO:0007669"/>
    <property type="project" value="UniProtKB-SubCell"/>
</dbReference>
<gene>
    <name evidence="12" type="primary">anxa4</name>
</gene>
<evidence type="ECO:0000256" key="3">
    <source>
        <dbReference type="ARBA" id="ARBA00022737"/>
    </source>
</evidence>
<keyword evidence="13" id="KW-1185">Reference proteome</keyword>
<reference evidence="12" key="1">
    <citation type="submission" date="2025-08" db="UniProtKB">
        <authorList>
            <consortium name="Ensembl"/>
        </authorList>
    </citation>
    <scope>IDENTIFICATION</scope>
</reference>
<evidence type="ECO:0000256" key="8">
    <source>
        <dbReference type="ARBA" id="ARBA00023302"/>
    </source>
</evidence>
<keyword evidence="5" id="KW-0007">Acetylation</keyword>
<dbReference type="InterPro" id="IPR001464">
    <property type="entry name" value="Annexin"/>
</dbReference>
<evidence type="ECO:0000256" key="7">
    <source>
        <dbReference type="ARBA" id="ARBA00023216"/>
    </source>
</evidence>
<keyword evidence="3 11" id="KW-0677">Repeat</keyword>
<dbReference type="GO" id="GO:0005634">
    <property type="term" value="C:nucleus"/>
    <property type="evidence" value="ECO:0007669"/>
    <property type="project" value="TreeGrafter"/>
</dbReference>
<evidence type="ECO:0000313" key="12">
    <source>
        <dbReference type="Ensembl" id="ENSDLAP00005014990.1"/>
    </source>
</evidence>
<dbReference type="FunFam" id="1.10.220.10:FF:000002">
    <property type="entry name" value="Annexin"/>
    <property type="match status" value="1"/>
</dbReference>
<dbReference type="PANTHER" id="PTHR10502">
    <property type="entry name" value="ANNEXIN"/>
    <property type="match status" value="1"/>
</dbReference>
<evidence type="ECO:0000313" key="13">
    <source>
        <dbReference type="Proteomes" id="UP000694389"/>
    </source>
</evidence>
<evidence type="ECO:0000256" key="1">
    <source>
        <dbReference type="ARBA" id="ARBA00007831"/>
    </source>
</evidence>
<comment type="domain">
    <text evidence="11">A pair of annexin repeats may form one binding site for calcium and phospholipid.</text>
</comment>
<dbReference type="GO" id="GO:0005509">
    <property type="term" value="F:calcium ion binding"/>
    <property type="evidence" value="ECO:0007669"/>
    <property type="project" value="InterPro"/>
</dbReference>
<dbReference type="FunFam" id="1.10.220.10:FF:000003">
    <property type="entry name" value="Annexin"/>
    <property type="match status" value="1"/>
</dbReference>
<dbReference type="InterPro" id="IPR018252">
    <property type="entry name" value="Annexin_repeat_CS"/>
</dbReference>
<evidence type="ECO:0000256" key="4">
    <source>
        <dbReference type="ARBA" id="ARBA00022837"/>
    </source>
</evidence>
<keyword evidence="8 11" id="KW-0111">Calcium/phospholipid-binding</keyword>
<accession>A0A8C4EB05</accession>
<dbReference type="Pfam" id="PF00191">
    <property type="entry name" value="Annexin"/>
    <property type="match status" value="4"/>
</dbReference>
<evidence type="ECO:0000256" key="2">
    <source>
        <dbReference type="ARBA" id="ARBA00022553"/>
    </source>
</evidence>
<reference evidence="12" key="2">
    <citation type="submission" date="2025-09" db="UniProtKB">
        <authorList>
            <consortium name="Ensembl"/>
        </authorList>
    </citation>
    <scope>IDENTIFICATION</scope>
</reference>
<protein>
    <recommendedName>
        <fullName evidence="11">Annexin</fullName>
    </recommendedName>
</protein>
<organism evidence="12 13">
    <name type="scientific">Dicentrarchus labrax</name>
    <name type="common">European seabass</name>
    <name type="synonym">Morone labrax</name>
    <dbReference type="NCBI Taxonomy" id="13489"/>
    <lineage>
        <taxon>Eukaryota</taxon>
        <taxon>Metazoa</taxon>
        <taxon>Chordata</taxon>
        <taxon>Craniata</taxon>
        <taxon>Vertebrata</taxon>
        <taxon>Euteleostomi</taxon>
        <taxon>Actinopterygii</taxon>
        <taxon>Neopterygii</taxon>
        <taxon>Teleostei</taxon>
        <taxon>Neoteleostei</taxon>
        <taxon>Acanthomorphata</taxon>
        <taxon>Eupercaria</taxon>
        <taxon>Moronidae</taxon>
        <taxon>Dicentrarchus</taxon>
    </lineage>
</organism>
<comment type="similarity">
    <text evidence="1 11">Belongs to the annexin family.</text>
</comment>
<dbReference type="AlphaFoldDB" id="A0A8C4EB05"/>
<dbReference type="InterPro" id="IPR037104">
    <property type="entry name" value="Annexin_sf"/>
</dbReference>
<evidence type="ECO:0000256" key="6">
    <source>
        <dbReference type="ARBA" id="ARBA00023136"/>
    </source>
</evidence>
<evidence type="ECO:0000256" key="9">
    <source>
        <dbReference type="ARBA" id="ARBA00023329"/>
    </source>
</evidence>
<keyword evidence="7 11" id="KW-0041">Annexin</keyword>
<evidence type="ECO:0000256" key="11">
    <source>
        <dbReference type="RuleBase" id="RU003540"/>
    </source>
</evidence>
<dbReference type="InterPro" id="IPR002391">
    <property type="entry name" value="ANX4"/>
</dbReference>
<keyword evidence="2" id="KW-0597">Phosphoprotein</keyword>
<keyword evidence="9" id="KW-0968">Cytoplasmic vesicle</keyword>
<comment type="subcellular location">
    <subcellularLocation>
        <location evidence="10">Zymogen granule membrane</location>
        <topology evidence="10">Peripheral membrane protein</topology>
    </subcellularLocation>
</comment>
<dbReference type="PROSITE" id="PS00223">
    <property type="entry name" value="ANNEXIN_1"/>
    <property type="match status" value="3"/>
</dbReference>
<dbReference type="SMART" id="SM00335">
    <property type="entry name" value="ANX"/>
    <property type="match status" value="4"/>
</dbReference>